<name>A0ABN4H994_YERAE</name>
<evidence type="ECO:0008006" key="3">
    <source>
        <dbReference type="Google" id="ProtNLM"/>
    </source>
</evidence>
<proteinExistence type="predicted"/>
<dbReference type="EMBL" id="CP011975">
    <property type="protein sequence ID" value="AKP34687.1"/>
    <property type="molecule type" value="Genomic_DNA"/>
</dbReference>
<accession>A0ABN4H994</accession>
<gene>
    <name evidence="1" type="ORF">ACZ76_14715</name>
</gene>
<sequence>MVAGAAFFPAFWMALNQTLYGIRRAYHLSLRRATYVAIMVRISLRIHHIPNLSRLVICTFQRSIEF</sequence>
<organism evidence="1 2">
    <name type="scientific">Yersinia aleksiciae</name>
    <dbReference type="NCBI Taxonomy" id="263819"/>
    <lineage>
        <taxon>Bacteria</taxon>
        <taxon>Pseudomonadati</taxon>
        <taxon>Pseudomonadota</taxon>
        <taxon>Gammaproteobacteria</taxon>
        <taxon>Enterobacterales</taxon>
        <taxon>Yersiniaceae</taxon>
        <taxon>Yersinia</taxon>
    </lineage>
</organism>
<evidence type="ECO:0000313" key="1">
    <source>
        <dbReference type="EMBL" id="AKP34687.1"/>
    </source>
</evidence>
<keyword evidence="2" id="KW-1185">Reference proteome</keyword>
<protein>
    <recommendedName>
        <fullName evidence="3">Secreted protein</fullName>
    </recommendedName>
</protein>
<reference evidence="1 2" key="1">
    <citation type="journal article" date="2015" name="Genome Announc.">
        <title>De Novo Genome Sequence of Yersinia aleksiciae Y159T.</title>
        <authorList>
            <person name="Sprague L.D."/>
            <person name="Neubauer H."/>
        </authorList>
    </citation>
    <scope>NUCLEOTIDE SEQUENCE [LARGE SCALE GENOMIC DNA]</scope>
    <source>
        <strain evidence="1 2">159</strain>
    </source>
</reference>
<dbReference type="Proteomes" id="UP000069914">
    <property type="component" value="Chromosome"/>
</dbReference>
<evidence type="ECO:0000313" key="2">
    <source>
        <dbReference type="Proteomes" id="UP000069914"/>
    </source>
</evidence>